<keyword evidence="3" id="KW-1185">Reference proteome</keyword>
<dbReference type="EMBL" id="CM026433">
    <property type="protein sequence ID" value="KAG0555548.1"/>
    <property type="molecule type" value="Genomic_DNA"/>
</dbReference>
<evidence type="ECO:0000313" key="3">
    <source>
        <dbReference type="Proteomes" id="UP000822688"/>
    </source>
</evidence>
<dbReference type="Gene3D" id="2.60.40.150">
    <property type="entry name" value="C2 domain"/>
    <property type="match status" value="1"/>
</dbReference>
<proteinExistence type="predicted"/>
<evidence type="ECO:0000313" key="2">
    <source>
        <dbReference type="EMBL" id="KAG0555548.1"/>
    </source>
</evidence>
<dbReference type="PANTHER" id="PTHR34365:SF7">
    <property type="entry name" value="GLYCINE-RICH DOMAIN-CONTAINING PROTEIN 1"/>
    <property type="match status" value="1"/>
</dbReference>
<dbReference type="Proteomes" id="UP000822688">
    <property type="component" value="Chromosome 12"/>
</dbReference>
<dbReference type="Pfam" id="PF25335">
    <property type="entry name" value="GRDP_C"/>
    <property type="match status" value="1"/>
</dbReference>
<dbReference type="InterPro" id="IPR057518">
    <property type="entry name" value="GRDP_C"/>
</dbReference>
<dbReference type="InterPro" id="IPR035892">
    <property type="entry name" value="C2_domain_sf"/>
</dbReference>
<organism evidence="2 3">
    <name type="scientific">Ceratodon purpureus</name>
    <name type="common">Fire moss</name>
    <name type="synonym">Dicranum purpureum</name>
    <dbReference type="NCBI Taxonomy" id="3225"/>
    <lineage>
        <taxon>Eukaryota</taxon>
        <taxon>Viridiplantae</taxon>
        <taxon>Streptophyta</taxon>
        <taxon>Embryophyta</taxon>
        <taxon>Bryophyta</taxon>
        <taxon>Bryophytina</taxon>
        <taxon>Bryopsida</taxon>
        <taxon>Dicranidae</taxon>
        <taxon>Pseudoditrichales</taxon>
        <taxon>Ditrichaceae</taxon>
        <taxon>Ceratodon</taxon>
    </lineage>
</organism>
<comment type="caution">
    <text evidence="2">The sequence shown here is derived from an EMBL/GenBank/DDBJ whole genome shotgun (WGS) entry which is preliminary data.</text>
</comment>
<sequence length="593" mass="64593">MLNLAMDAWRAKVGGGSAAESVDLAGLPRDSYEEQERKQQEHLSSRECFQVFVNVLGARNVPEVSRRKGFYVTLRGIQNCGSFKLMTPTVEKVEDLRWPGEYRMLHFDMSTAGFVLELTCTRNMWPDKPLGRISILFNHLLRIPEGSVEAWYPLSQEKNSPELLVKASIRPAVRSPYLLRAIKGDFQKDNFETIVPKRSKQKPEGRWSTRTVLDHDSQEKYLIRVRRAKVKRRYQNEWNAPVEEWEKEVCIYQRRFEQFNRKIYSMQVDSVAGWAQQQINTHSFKKDSHIQRQWSLFAGEDTEFKVQRDTVNNVNWVEDLHLSLTGKGFGYPVELRTGRHLQYGISNAKEDPEYESGYVTVIRKTPDCPAGKATALFNWKAIAMEITPEENVMLVMLMATVTALVVQAWYEEETTDTKVKEKKKQKIRNSKADGTGLWGGVSMDNNNSMALSTLLCKFKQSPRYQTIEAKSYREELNKLPQLEWPDEVFELLHDILGGGCDIGGPGGYEGGYIKVERNLTGGAGGGGGCGAGGGGGDCGGGACGAGGDSGGGDGGGVGGGDGGGGGGGGGGCGGGGGGGGCGGGGGGGGGGGV</sequence>
<dbReference type="AlphaFoldDB" id="A0A8T0GCI6"/>
<name>A0A8T0GCI6_CERPU</name>
<dbReference type="SUPFAM" id="SSF49562">
    <property type="entry name" value="C2 domain (Calcium/lipid-binding domain, CaLB)"/>
    <property type="match status" value="1"/>
</dbReference>
<evidence type="ECO:0000259" key="1">
    <source>
        <dbReference type="Pfam" id="PF25335"/>
    </source>
</evidence>
<feature type="domain" description="GRPD C-terminal" evidence="1">
    <location>
        <begin position="212"/>
        <end position="386"/>
    </location>
</feature>
<dbReference type="PANTHER" id="PTHR34365">
    <property type="entry name" value="ENOLASE (DUF1399)"/>
    <property type="match status" value="1"/>
</dbReference>
<accession>A0A8T0GCI6</accession>
<dbReference type="InterPro" id="IPR009836">
    <property type="entry name" value="GRDP-like"/>
</dbReference>
<reference evidence="2" key="1">
    <citation type="submission" date="2020-06" db="EMBL/GenBank/DDBJ databases">
        <title>WGS assembly of Ceratodon purpureus strain R40.</title>
        <authorList>
            <person name="Carey S.B."/>
            <person name="Jenkins J."/>
            <person name="Shu S."/>
            <person name="Lovell J.T."/>
            <person name="Sreedasyam A."/>
            <person name="Maumus F."/>
            <person name="Tiley G.P."/>
            <person name="Fernandez-Pozo N."/>
            <person name="Barry K."/>
            <person name="Chen C."/>
            <person name="Wang M."/>
            <person name="Lipzen A."/>
            <person name="Daum C."/>
            <person name="Saski C.A."/>
            <person name="Payton A.C."/>
            <person name="Mcbreen J.C."/>
            <person name="Conrad R.E."/>
            <person name="Kollar L.M."/>
            <person name="Olsson S."/>
            <person name="Huttunen S."/>
            <person name="Landis J.B."/>
            <person name="Wickett N.J."/>
            <person name="Johnson M.G."/>
            <person name="Rensing S.A."/>
            <person name="Grimwood J."/>
            <person name="Schmutz J."/>
            <person name="Mcdaniel S.F."/>
        </authorList>
    </citation>
    <scope>NUCLEOTIDE SEQUENCE</scope>
    <source>
        <strain evidence="2">R40</strain>
    </source>
</reference>
<gene>
    <name evidence="2" type="ORF">KC19_12G176800</name>
</gene>
<protein>
    <recommendedName>
        <fullName evidence="1">GRPD C-terminal domain-containing protein</fullName>
    </recommendedName>
</protein>